<dbReference type="InterPro" id="IPR029058">
    <property type="entry name" value="AB_hydrolase_fold"/>
</dbReference>
<dbReference type="SUPFAM" id="SSF53474">
    <property type="entry name" value="alpha/beta-Hydrolases"/>
    <property type="match status" value="1"/>
</dbReference>
<feature type="compositionally biased region" description="Polar residues" evidence="1">
    <location>
        <begin position="327"/>
        <end position="336"/>
    </location>
</feature>
<evidence type="ECO:0000313" key="3">
    <source>
        <dbReference type="Proteomes" id="UP001278766"/>
    </source>
</evidence>
<evidence type="ECO:0000256" key="1">
    <source>
        <dbReference type="SAM" id="MobiDB-lite"/>
    </source>
</evidence>
<reference evidence="2" key="2">
    <citation type="submission" date="2023-06" db="EMBL/GenBank/DDBJ databases">
        <authorList>
            <consortium name="Lawrence Berkeley National Laboratory"/>
            <person name="Haridas S."/>
            <person name="Hensen N."/>
            <person name="Bonometti L."/>
            <person name="Westerberg I."/>
            <person name="Brannstrom I.O."/>
            <person name="Guillou S."/>
            <person name="Cros-Aarteil S."/>
            <person name="Calhoun S."/>
            <person name="Kuo A."/>
            <person name="Mondo S."/>
            <person name="Pangilinan J."/>
            <person name="Riley R."/>
            <person name="Labutti K."/>
            <person name="Andreopoulos B."/>
            <person name="Lipzen A."/>
            <person name="Chen C."/>
            <person name="Yanf M."/>
            <person name="Daum C."/>
            <person name="Ng V."/>
            <person name="Clum A."/>
            <person name="Steindorff A."/>
            <person name="Ohm R."/>
            <person name="Martin F."/>
            <person name="Silar P."/>
            <person name="Natvig D."/>
            <person name="Lalanne C."/>
            <person name="Gautier V."/>
            <person name="Ament-Velasquez S.L."/>
            <person name="Kruys A."/>
            <person name="Hutchinson M.I."/>
            <person name="Powell A.J."/>
            <person name="Barry K."/>
            <person name="Miller A.N."/>
            <person name="Grigoriev I.V."/>
            <person name="Debuchy R."/>
            <person name="Gladieux P."/>
            <person name="Thoren M.H."/>
            <person name="Johannesson H."/>
        </authorList>
    </citation>
    <scope>NUCLEOTIDE SEQUENCE</scope>
    <source>
        <strain evidence="2">CBS 168.71</strain>
    </source>
</reference>
<dbReference type="AlphaFoldDB" id="A0AAE0LT46"/>
<feature type="region of interest" description="Disordered" evidence="1">
    <location>
        <begin position="481"/>
        <end position="500"/>
    </location>
</feature>
<gene>
    <name evidence="2" type="ORF">B0H64DRAFT_417903</name>
</gene>
<feature type="region of interest" description="Disordered" evidence="1">
    <location>
        <begin position="327"/>
        <end position="354"/>
    </location>
</feature>
<proteinExistence type="predicted"/>
<name>A0AAE0LT46_9PEZI</name>
<evidence type="ECO:0008006" key="4">
    <source>
        <dbReference type="Google" id="ProtNLM"/>
    </source>
</evidence>
<accession>A0AAE0LT46</accession>
<dbReference type="EMBL" id="JAUEPN010000004">
    <property type="protein sequence ID" value="KAK3296552.1"/>
    <property type="molecule type" value="Genomic_DNA"/>
</dbReference>
<keyword evidence="3" id="KW-1185">Reference proteome</keyword>
<comment type="caution">
    <text evidence="2">The sequence shown here is derived from an EMBL/GenBank/DDBJ whole genome shotgun (WGS) entry which is preliminary data.</text>
</comment>
<dbReference type="RefSeq" id="XP_062660066.1">
    <property type="nucleotide sequence ID" value="XM_062805275.1"/>
</dbReference>
<protein>
    <recommendedName>
        <fullName evidence="4">Peptidase S9 prolyl oligopeptidase catalytic domain-containing protein</fullName>
    </recommendedName>
</protein>
<dbReference type="GeneID" id="87842223"/>
<evidence type="ECO:0000313" key="2">
    <source>
        <dbReference type="EMBL" id="KAK3296552.1"/>
    </source>
</evidence>
<dbReference type="Proteomes" id="UP001278766">
    <property type="component" value="Unassembled WGS sequence"/>
</dbReference>
<feature type="compositionally biased region" description="Polar residues" evidence="1">
    <location>
        <begin position="488"/>
        <end position="500"/>
    </location>
</feature>
<sequence>MDHLTSYAKEHGGLDLDLARVAIAGASLGGYFALRSAASVRFTACIAIDPLYDLYEFATKHVSARFFDLWDKGWISDWFVNAVIGLGMQVSFQTRWEILTSAKFLGATTPADLLRTMRRYTLRGHLDRINCPVLVSGAADSLYLDAEDHTAVLFRGLTHPAKEIWVARKPGEGSLQAKVGAMALCNQRAFLFLDSQFGIKRRDHCICMYSEPSAAGNRSLAESVVGCDRCLRTGAMCVAATKTTEPRALQPYASPRHSFGGDLGTIAVRTPHAPGVSLPPADRQQTRPSTAYIEVDDFGGDLEGIDPALGNNTTRRQSSLGFSVSNFTFPSNVQGPPSTPKQLDRRESNSGSLPSMFGDMGELGNAAAAVLPSPDSFDAPLTTRPQLNTHREAFELGARLAEDYATLADDKCQNPAAMAIERTLGATSQLCEILQCLAQQESPPAGNTNSQTTTHLDMNLLTDPFLLQTTPNRAERMETLQRRGPGQTALSTGDNVSTATTSHRRAPDILLVTTLVTTYILLTRNWRCIFSRLLAQLDSGSVDTAGTGALQLPDVQMGGFQIRSNPAIQTLVLIELTSGMLDTIERALGITYSAGCSSGRVRGDGVNCWAVLIDPVAVSIRETLLSQERVRTGREGNGGELSLNQMMDRVKRQVEKTKGGC</sequence>
<organism evidence="2 3">
    <name type="scientific">Chaetomium fimeti</name>
    <dbReference type="NCBI Taxonomy" id="1854472"/>
    <lineage>
        <taxon>Eukaryota</taxon>
        <taxon>Fungi</taxon>
        <taxon>Dikarya</taxon>
        <taxon>Ascomycota</taxon>
        <taxon>Pezizomycotina</taxon>
        <taxon>Sordariomycetes</taxon>
        <taxon>Sordariomycetidae</taxon>
        <taxon>Sordariales</taxon>
        <taxon>Chaetomiaceae</taxon>
        <taxon>Chaetomium</taxon>
    </lineage>
</organism>
<dbReference type="Gene3D" id="3.40.50.1820">
    <property type="entry name" value="alpha/beta hydrolase"/>
    <property type="match status" value="1"/>
</dbReference>
<reference evidence="2" key="1">
    <citation type="journal article" date="2023" name="Mol. Phylogenet. Evol.">
        <title>Genome-scale phylogeny and comparative genomics of the fungal order Sordariales.</title>
        <authorList>
            <person name="Hensen N."/>
            <person name="Bonometti L."/>
            <person name="Westerberg I."/>
            <person name="Brannstrom I.O."/>
            <person name="Guillou S."/>
            <person name="Cros-Aarteil S."/>
            <person name="Calhoun S."/>
            <person name="Haridas S."/>
            <person name="Kuo A."/>
            <person name="Mondo S."/>
            <person name="Pangilinan J."/>
            <person name="Riley R."/>
            <person name="LaButti K."/>
            <person name="Andreopoulos B."/>
            <person name="Lipzen A."/>
            <person name="Chen C."/>
            <person name="Yan M."/>
            <person name="Daum C."/>
            <person name="Ng V."/>
            <person name="Clum A."/>
            <person name="Steindorff A."/>
            <person name="Ohm R.A."/>
            <person name="Martin F."/>
            <person name="Silar P."/>
            <person name="Natvig D.O."/>
            <person name="Lalanne C."/>
            <person name="Gautier V."/>
            <person name="Ament-Velasquez S.L."/>
            <person name="Kruys A."/>
            <person name="Hutchinson M.I."/>
            <person name="Powell A.J."/>
            <person name="Barry K."/>
            <person name="Miller A.N."/>
            <person name="Grigoriev I.V."/>
            <person name="Debuchy R."/>
            <person name="Gladieux P."/>
            <person name="Hiltunen Thoren M."/>
            <person name="Johannesson H."/>
        </authorList>
    </citation>
    <scope>NUCLEOTIDE SEQUENCE</scope>
    <source>
        <strain evidence="2">CBS 168.71</strain>
    </source>
</reference>